<accession>A0A284R3K2</accession>
<sequence>MPSRSSEPSTESSLMMTEETMTATTKKKSDKPTIYIDLTTPSASPKVRLRPVSQLPPAPSIVIPALATRLESSAIWDTVSSLPDLSDIVDGPSSSLHEHGSMDSALMKSCGQPLSPFKSKYSPAPFPTTLHPLLLPPAPTLFMPKGPKGFRFHGVFPDNDNDSSESCDSKGTQKANDTEPDLKKLTKSFSVKKPSAGEKCPNAFWVVYHGRVMGIYDDHKEAQKINKSFCIVKTQGYPTYKTTQGVEIILQ</sequence>
<evidence type="ECO:0000313" key="3">
    <source>
        <dbReference type="Proteomes" id="UP000219338"/>
    </source>
</evidence>
<feature type="compositionally biased region" description="Low complexity" evidence="1">
    <location>
        <begin position="1"/>
        <end position="24"/>
    </location>
</feature>
<gene>
    <name evidence="2" type="ORF">ARMOST_06617</name>
</gene>
<evidence type="ECO:0000256" key="1">
    <source>
        <dbReference type="SAM" id="MobiDB-lite"/>
    </source>
</evidence>
<evidence type="ECO:0000313" key="2">
    <source>
        <dbReference type="EMBL" id="SJL03265.1"/>
    </source>
</evidence>
<dbReference type="OrthoDB" id="3254429at2759"/>
<name>A0A284R3K2_ARMOS</name>
<proteinExistence type="predicted"/>
<dbReference type="AlphaFoldDB" id="A0A284R3K2"/>
<keyword evidence="3" id="KW-1185">Reference proteome</keyword>
<feature type="region of interest" description="Disordered" evidence="1">
    <location>
        <begin position="1"/>
        <end position="39"/>
    </location>
</feature>
<organism evidence="2 3">
    <name type="scientific">Armillaria ostoyae</name>
    <name type="common">Armillaria root rot fungus</name>
    <dbReference type="NCBI Taxonomy" id="47428"/>
    <lineage>
        <taxon>Eukaryota</taxon>
        <taxon>Fungi</taxon>
        <taxon>Dikarya</taxon>
        <taxon>Basidiomycota</taxon>
        <taxon>Agaricomycotina</taxon>
        <taxon>Agaricomycetes</taxon>
        <taxon>Agaricomycetidae</taxon>
        <taxon>Agaricales</taxon>
        <taxon>Marasmiineae</taxon>
        <taxon>Physalacriaceae</taxon>
        <taxon>Armillaria</taxon>
    </lineage>
</organism>
<feature type="region of interest" description="Disordered" evidence="1">
    <location>
        <begin position="161"/>
        <end position="181"/>
    </location>
</feature>
<dbReference type="Proteomes" id="UP000219338">
    <property type="component" value="Unassembled WGS sequence"/>
</dbReference>
<reference evidence="3" key="1">
    <citation type="journal article" date="2017" name="Nat. Ecol. Evol.">
        <title>Genome expansion and lineage-specific genetic innovations in the forest pathogenic fungi Armillaria.</title>
        <authorList>
            <person name="Sipos G."/>
            <person name="Prasanna A.N."/>
            <person name="Walter M.C."/>
            <person name="O'Connor E."/>
            <person name="Balint B."/>
            <person name="Krizsan K."/>
            <person name="Kiss B."/>
            <person name="Hess J."/>
            <person name="Varga T."/>
            <person name="Slot J."/>
            <person name="Riley R."/>
            <person name="Boka B."/>
            <person name="Rigling D."/>
            <person name="Barry K."/>
            <person name="Lee J."/>
            <person name="Mihaltcheva S."/>
            <person name="LaButti K."/>
            <person name="Lipzen A."/>
            <person name="Waldron R."/>
            <person name="Moloney N.M."/>
            <person name="Sperisen C."/>
            <person name="Kredics L."/>
            <person name="Vagvoelgyi C."/>
            <person name="Patrignani A."/>
            <person name="Fitzpatrick D."/>
            <person name="Nagy I."/>
            <person name="Doyle S."/>
            <person name="Anderson J.B."/>
            <person name="Grigoriev I.V."/>
            <person name="Gueldener U."/>
            <person name="Muensterkoetter M."/>
            <person name="Nagy L.G."/>
        </authorList>
    </citation>
    <scope>NUCLEOTIDE SEQUENCE [LARGE SCALE GENOMIC DNA]</scope>
    <source>
        <strain evidence="3">C18/9</strain>
    </source>
</reference>
<dbReference type="EMBL" id="FUEG01000004">
    <property type="protein sequence ID" value="SJL03265.1"/>
    <property type="molecule type" value="Genomic_DNA"/>
</dbReference>
<protein>
    <submittedName>
        <fullName evidence="2">Uncharacterized protein</fullName>
    </submittedName>
</protein>